<dbReference type="EMBL" id="BNEE01000006">
    <property type="protein sequence ID" value="GHI89878.1"/>
    <property type="molecule type" value="Genomic_DNA"/>
</dbReference>
<comment type="caution">
    <text evidence="2">The sequence shown here is derived from an EMBL/GenBank/DDBJ whole genome shotgun (WGS) entry which is preliminary data.</text>
</comment>
<evidence type="ECO:0000256" key="1">
    <source>
        <dbReference type="SAM" id="Phobius"/>
    </source>
</evidence>
<name>A0A919H394_9ACTN</name>
<feature type="transmembrane region" description="Helical" evidence="1">
    <location>
        <begin position="12"/>
        <end position="30"/>
    </location>
</feature>
<proteinExistence type="predicted"/>
<evidence type="ECO:0000313" key="2">
    <source>
        <dbReference type="EMBL" id="GHI89878.1"/>
    </source>
</evidence>
<accession>A0A919H394</accession>
<organism evidence="2 3">
    <name type="scientific">Streptomyces xanthophaeus</name>
    <dbReference type="NCBI Taxonomy" id="67385"/>
    <lineage>
        <taxon>Bacteria</taxon>
        <taxon>Bacillati</taxon>
        <taxon>Actinomycetota</taxon>
        <taxon>Actinomycetes</taxon>
        <taxon>Kitasatosporales</taxon>
        <taxon>Streptomycetaceae</taxon>
        <taxon>Streptomyces</taxon>
    </lineage>
</organism>
<keyword evidence="3" id="KW-1185">Reference proteome</keyword>
<sequence>MTGAVHLIEPRTAWFLAALATAPAGVWAWAKFRRTACGRAAAFWRAVLAVFATVIATWIALAVWIAPTHPALFTAWTVLTLAGQVAWIAARRMTSPSEKESA</sequence>
<protein>
    <submittedName>
        <fullName evidence="2">Uncharacterized protein</fullName>
    </submittedName>
</protein>
<keyword evidence="1" id="KW-0472">Membrane</keyword>
<keyword evidence="1" id="KW-0812">Transmembrane</keyword>
<feature type="transmembrane region" description="Helical" evidence="1">
    <location>
        <begin position="42"/>
        <end position="65"/>
    </location>
</feature>
<evidence type="ECO:0000313" key="3">
    <source>
        <dbReference type="Proteomes" id="UP000600026"/>
    </source>
</evidence>
<keyword evidence="1" id="KW-1133">Transmembrane helix</keyword>
<dbReference type="RefSeq" id="WP_157853457.1">
    <property type="nucleotide sequence ID" value="NZ_BNEE01000006.1"/>
</dbReference>
<reference evidence="2" key="1">
    <citation type="submission" date="2020-09" db="EMBL/GenBank/DDBJ databases">
        <title>Whole genome shotgun sequence of Streptomyces xanthophaeus NBRC 12829.</title>
        <authorList>
            <person name="Komaki H."/>
            <person name="Tamura T."/>
        </authorList>
    </citation>
    <scope>NUCLEOTIDE SEQUENCE</scope>
    <source>
        <strain evidence="2">NBRC 12829</strain>
    </source>
</reference>
<dbReference type="AlphaFoldDB" id="A0A919H394"/>
<feature type="transmembrane region" description="Helical" evidence="1">
    <location>
        <begin position="71"/>
        <end position="90"/>
    </location>
</feature>
<gene>
    <name evidence="2" type="ORF">Sxan_72420</name>
</gene>
<dbReference type="Proteomes" id="UP000600026">
    <property type="component" value="Unassembled WGS sequence"/>
</dbReference>